<evidence type="ECO:0000313" key="14">
    <source>
        <dbReference type="Proteomes" id="UP000284472"/>
    </source>
</evidence>
<name>A0A2N5P0H5_MEDGN</name>
<evidence type="ECO:0000313" key="9">
    <source>
        <dbReference type="EMBL" id="RGT40165.1"/>
    </source>
</evidence>
<dbReference type="Proteomes" id="UP001296581">
    <property type="component" value="Unassembled WGS sequence"/>
</dbReference>
<dbReference type="EMBL" id="JAPZEG010000014">
    <property type="protein sequence ID" value="MDE1204221.1"/>
    <property type="molecule type" value="Genomic_DNA"/>
</dbReference>
<dbReference type="Proteomes" id="UP000285610">
    <property type="component" value="Unassembled WGS sequence"/>
</dbReference>
<reference evidence="5" key="2">
    <citation type="journal article" date="2020" name="Cell Host Microbe">
        <title>Functional and Genomic Variation between Human-Derived Isolates of Lachnospiraceae Reveals Inter- and Intra-Species Diversity.</title>
        <authorList>
            <person name="Sorbara M.T."/>
            <person name="Littmann E.R."/>
            <person name="Fontana E."/>
            <person name="Moody T.U."/>
            <person name="Kohout C.E."/>
            <person name="Gjonbalaj M."/>
            <person name="Eaton V."/>
            <person name="Seok R."/>
            <person name="Leiner I.M."/>
            <person name="Pamer E.G."/>
        </authorList>
    </citation>
    <scope>NUCLEOTIDE SEQUENCE</scope>
    <source>
        <strain evidence="6">MSK.11.9</strain>
        <strain evidence="5">MSK.15.32</strain>
    </source>
</reference>
<evidence type="ECO:0000313" key="6">
    <source>
        <dbReference type="EMBL" id="NSI65194.1"/>
    </source>
</evidence>
<evidence type="ECO:0000313" key="5">
    <source>
        <dbReference type="EMBL" id="NSI58704.1"/>
    </source>
</evidence>
<sequence length="74" mass="8201">MKDIASILSKVDAEEMLTKEDAVTLLNIDNQSKVFYELIAKANELSRKEYGDKGYIFAQIGLNSEPCSGNCGLR</sequence>
<accession>A0A2N5P0H5</accession>
<dbReference type="Gene3D" id="3.20.20.70">
    <property type="entry name" value="Aldolase class I"/>
    <property type="match status" value="1"/>
</dbReference>
<gene>
    <name evidence="10" type="ORF">DW812_10495</name>
    <name evidence="9" type="ORF">DWX36_06330</name>
    <name evidence="8" type="ORF">DWY88_08030</name>
    <name evidence="11" type="ORF">DWZ50_13605</name>
    <name evidence="7" type="ORF">DXC31_06970</name>
    <name evidence="6" type="ORF">G4981_07900</name>
    <name evidence="5" type="ORF">G4993_09855</name>
    <name evidence="2" type="ORF">LIQ08_09090</name>
    <name evidence="1" type="ORF">LIQ10_06140</name>
    <name evidence="4" type="ORF">O4N78_11735</name>
    <name evidence="3" type="ORF">PNW85_04460</name>
</gene>
<evidence type="ECO:0000313" key="15">
    <source>
        <dbReference type="Proteomes" id="UP000285610"/>
    </source>
</evidence>
<evidence type="ECO:0000313" key="1">
    <source>
        <dbReference type="EMBL" id="MCB5493319.1"/>
    </source>
</evidence>
<proteinExistence type="predicted"/>
<dbReference type="Proteomes" id="UP001297422">
    <property type="component" value="Unassembled WGS sequence"/>
</dbReference>
<reference evidence="3" key="6">
    <citation type="submission" date="2023-01" db="EMBL/GenBank/DDBJ databases">
        <title>Human gut microbiome strain richness.</title>
        <authorList>
            <person name="Chen-Liaw A."/>
        </authorList>
    </citation>
    <scope>NUCLEOTIDE SEQUENCE</scope>
    <source>
        <strain evidence="3">RTP21484st1_H11_RTP21484_190118</strain>
    </source>
</reference>
<evidence type="ECO:0000313" key="2">
    <source>
        <dbReference type="EMBL" id="MCB5619303.1"/>
    </source>
</evidence>
<evidence type="ECO:0000313" key="13">
    <source>
        <dbReference type="Proteomes" id="UP000283834"/>
    </source>
</evidence>
<dbReference type="EMBL" id="JAAIRY010000010">
    <property type="protein sequence ID" value="NSI65194.1"/>
    <property type="molecule type" value="Genomic_DNA"/>
</dbReference>
<dbReference type="Proteomes" id="UP000286137">
    <property type="component" value="Unassembled WGS sequence"/>
</dbReference>
<dbReference type="Proteomes" id="UP001296580">
    <property type="component" value="Unassembled WGS sequence"/>
</dbReference>
<reference evidence="4" key="5">
    <citation type="submission" date="2022-12" db="EMBL/GenBank/DDBJ databases">
        <title>Genome of R. gnavus strain RSHDN_120.</title>
        <authorList>
            <person name="Abdugheni R."/>
        </authorList>
    </citation>
    <scope>NUCLEOTIDE SEQUENCE</scope>
    <source>
        <strain evidence="4">RSHDN_120</strain>
    </source>
</reference>
<dbReference type="EMBL" id="QRTJ01000012">
    <property type="protein sequence ID" value="RGQ68061.1"/>
    <property type="molecule type" value="Genomic_DNA"/>
</dbReference>
<reference evidence="1" key="4">
    <citation type="submission" date="2021-10" db="EMBL/GenBank/DDBJ databases">
        <title>Collection of gut derived symbiotic bacterial strains cultured from healthy donors.</title>
        <authorList>
            <person name="Lin H."/>
            <person name="Littmann E."/>
            <person name="Claire K."/>
            <person name="Pamer E."/>
        </authorList>
    </citation>
    <scope>NUCLEOTIDE SEQUENCE</scope>
    <source>
        <strain evidence="2">MSK.23.18</strain>
        <strain evidence="1">MSK.23.4</strain>
    </source>
</reference>
<evidence type="ECO:0000313" key="7">
    <source>
        <dbReference type="EMBL" id="RGM23394.1"/>
    </source>
</evidence>
<dbReference type="EMBL" id="JAJBOM010000011">
    <property type="protein sequence ID" value="MCB5619303.1"/>
    <property type="molecule type" value="Genomic_DNA"/>
</dbReference>
<reference evidence="5" key="3">
    <citation type="submission" date="2020-02" db="EMBL/GenBank/DDBJ databases">
        <authorList>
            <person name="Littmann E."/>
            <person name="Sorbara M."/>
        </authorList>
    </citation>
    <scope>NUCLEOTIDE SEQUENCE</scope>
    <source>
        <strain evidence="6">MSK.11.9</strain>
        <strain evidence="5">MSK.15.32</strain>
    </source>
</reference>
<dbReference type="EMBL" id="JAAIRV010000017">
    <property type="protein sequence ID" value="NSI58704.1"/>
    <property type="molecule type" value="Genomic_DNA"/>
</dbReference>
<dbReference type="EMBL" id="QRQE01000037">
    <property type="protein sequence ID" value="RHM72523.1"/>
    <property type="molecule type" value="Genomic_DNA"/>
</dbReference>
<dbReference type="EMBL" id="QSIR01000014">
    <property type="protein sequence ID" value="RHD05570.1"/>
    <property type="molecule type" value="Genomic_DNA"/>
</dbReference>
<evidence type="ECO:0000313" key="3">
    <source>
        <dbReference type="EMBL" id="MDB8685930.1"/>
    </source>
</evidence>
<evidence type="ECO:0000313" key="12">
    <source>
        <dbReference type="Proteomes" id="UP000260808"/>
    </source>
</evidence>
<dbReference type="EMBL" id="JAJBNC010000008">
    <property type="protein sequence ID" value="MCB5493319.1"/>
    <property type="molecule type" value="Genomic_DNA"/>
</dbReference>
<evidence type="ECO:0000313" key="4">
    <source>
        <dbReference type="EMBL" id="MDE1204221.1"/>
    </source>
</evidence>
<dbReference type="Proteomes" id="UP001149331">
    <property type="component" value="Unassembled WGS sequence"/>
</dbReference>
<evidence type="ECO:0000313" key="16">
    <source>
        <dbReference type="Proteomes" id="UP000286137"/>
    </source>
</evidence>
<comment type="caution">
    <text evidence="8">The sequence shown here is derived from an EMBL/GenBank/DDBJ whole genome shotgun (WGS) entry which is preliminary data.</text>
</comment>
<evidence type="ECO:0000313" key="8">
    <source>
        <dbReference type="EMBL" id="RGQ68061.1"/>
    </source>
</evidence>
<dbReference type="Proteomes" id="UP001297370">
    <property type="component" value="Unassembled WGS sequence"/>
</dbReference>
<dbReference type="RefSeq" id="WP_009244178.1">
    <property type="nucleotide sequence ID" value="NZ_BAABXJ010000001.1"/>
</dbReference>
<organism evidence="8 16">
    <name type="scientific">Mediterraneibacter gnavus</name>
    <name type="common">Ruminococcus gnavus</name>
    <dbReference type="NCBI Taxonomy" id="33038"/>
    <lineage>
        <taxon>Bacteria</taxon>
        <taxon>Bacillati</taxon>
        <taxon>Bacillota</taxon>
        <taxon>Clostridia</taxon>
        <taxon>Lachnospirales</taxon>
        <taxon>Lachnospiraceae</taxon>
        <taxon>Mediterraneibacter</taxon>
    </lineage>
</organism>
<dbReference type="AlphaFoldDB" id="A0A2N5P0H5"/>
<protein>
    <submittedName>
        <fullName evidence="8">Uncharacterized protein</fullName>
    </submittedName>
</protein>
<dbReference type="EMBL" id="QSSX01000013">
    <property type="protein sequence ID" value="RGM23394.1"/>
    <property type="molecule type" value="Genomic_DNA"/>
</dbReference>
<dbReference type="EMBL" id="QRWQ01000004">
    <property type="protein sequence ID" value="RGT40165.1"/>
    <property type="molecule type" value="Genomic_DNA"/>
</dbReference>
<evidence type="ECO:0000313" key="11">
    <source>
        <dbReference type="EMBL" id="RHM72523.1"/>
    </source>
</evidence>
<dbReference type="Proteomes" id="UP000260808">
    <property type="component" value="Unassembled WGS sequence"/>
</dbReference>
<evidence type="ECO:0000313" key="10">
    <source>
        <dbReference type="EMBL" id="RHD05570.1"/>
    </source>
</evidence>
<dbReference type="InterPro" id="IPR013785">
    <property type="entry name" value="Aldolase_TIM"/>
</dbReference>
<dbReference type="EMBL" id="JAQMLA010000008">
    <property type="protein sequence ID" value="MDB8685930.1"/>
    <property type="molecule type" value="Genomic_DNA"/>
</dbReference>
<dbReference type="Proteomes" id="UP000283834">
    <property type="component" value="Unassembled WGS sequence"/>
</dbReference>
<dbReference type="Proteomes" id="UP000284472">
    <property type="component" value="Unassembled WGS sequence"/>
</dbReference>
<dbReference type="Proteomes" id="UP001212160">
    <property type="component" value="Unassembled WGS sequence"/>
</dbReference>
<reference evidence="12 13" key="1">
    <citation type="submission" date="2018-08" db="EMBL/GenBank/DDBJ databases">
        <title>A genome reference for cultivated species of the human gut microbiota.</title>
        <authorList>
            <person name="Zou Y."/>
            <person name="Xue W."/>
            <person name="Luo G."/>
        </authorList>
    </citation>
    <scope>NUCLEOTIDE SEQUENCE [LARGE SCALE GENOMIC DNA]</scope>
    <source>
        <strain evidence="9 13">AF19-16AC</strain>
        <strain evidence="8 16">AF27-4BH</strain>
        <strain evidence="11 15">AF33-12</strain>
        <strain evidence="10 14">AM32-6</strain>
        <strain evidence="7 12">TF01-20-2</strain>
    </source>
</reference>